<evidence type="ECO:0000313" key="2">
    <source>
        <dbReference type="EMBL" id="KAJ5110341.1"/>
    </source>
</evidence>
<dbReference type="RefSeq" id="XP_056515109.1">
    <property type="nucleotide sequence ID" value="XM_056652180.1"/>
</dbReference>
<reference evidence="2" key="2">
    <citation type="journal article" date="2023" name="IMA Fungus">
        <title>Comparative genomic study of the Penicillium genus elucidates a diverse pangenome and 15 lateral gene transfer events.</title>
        <authorList>
            <person name="Petersen C."/>
            <person name="Sorensen T."/>
            <person name="Nielsen M.R."/>
            <person name="Sondergaard T.E."/>
            <person name="Sorensen J.L."/>
            <person name="Fitzpatrick D.A."/>
            <person name="Frisvad J.C."/>
            <person name="Nielsen K.L."/>
        </authorList>
    </citation>
    <scope>NUCLEOTIDE SEQUENCE</scope>
    <source>
        <strain evidence="2">IBT 34128</strain>
    </source>
</reference>
<dbReference type="GeneID" id="81391348"/>
<dbReference type="AlphaFoldDB" id="A0A9W9KLP9"/>
<protein>
    <submittedName>
        <fullName evidence="2">Uncharacterized protein</fullName>
    </submittedName>
</protein>
<organism evidence="2 3">
    <name type="scientific">Penicillium alfredii</name>
    <dbReference type="NCBI Taxonomy" id="1506179"/>
    <lineage>
        <taxon>Eukaryota</taxon>
        <taxon>Fungi</taxon>
        <taxon>Dikarya</taxon>
        <taxon>Ascomycota</taxon>
        <taxon>Pezizomycotina</taxon>
        <taxon>Eurotiomycetes</taxon>
        <taxon>Eurotiomycetidae</taxon>
        <taxon>Eurotiales</taxon>
        <taxon>Aspergillaceae</taxon>
        <taxon>Penicillium</taxon>
    </lineage>
</organism>
<keyword evidence="3" id="KW-1185">Reference proteome</keyword>
<comment type="caution">
    <text evidence="2">The sequence shown here is derived from an EMBL/GenBank/DDBJ whole genome shotgun (WGS) entry which is preliminary data.</text>
</comment>
<sequence>MSRGSAAGTLSQQEIREEKGCPPRTIRDAEVASIVAPRLWQKEATKVLMKFAHRPFPEDP</sequence>
<name>A0A9W9KLP9_9EURO</name>
<feature type="compositionally biased region" description="Basic and acidic residues" evidence="1">
    <location>
        <begin position="14"/>
        <end position="24"/>
    </location>
</feature>
<accession>A0A9W9KLP9</accession>
<dbReference type="EMBL" id="JAPMSZ010000003">
    <property type="protein sequence ID" value="KAJ5110341.1"/>
    <property type="molecule type" value="Genomic_DNA"/>
</dbReference>
<gene>
    <name evidence="2" type="ORF">NUU61_001598</name>
</gene>
<evidence type="ECO:0000256" key="1">
    <source>
        <dbReference type="SAM" id="MobiDB-lite"/>
    </source>
</evidence>
<evidence type="ECO:0000313" key="3">
    <source>
        <dbReference type="Proteomes" id="UP001141434"/>
    </source>
</evidence>
<proteinExistence type="predicted"/>
<reference evidence="2" key="1">
    <citation type="submission" date="2022-11" db="EMBL/GenBank/DDBJ databases">
        <authorList>
            <person name="Petersen C."/>
        </authorList>
    </citation>
    <scope>NUCLEOTIDE SEQUENCE</scope>
    <source>
        <strain evidence="2">IBT 34128</strain>
    </source>
</reference>
<dbReference type="Proteomes" id="UP001141434">
    <property type="component" value="Unassembled WGS sequence"/>
</dbReference>
<feature type="region of interest" description="Disordered" evidence="1">
    <location>
        <begin position="1"/>
        <end position="24"/>
    </location>
</feature>